<dbReference type="Gene3D" id="1.10.287.1490">
    <property type="match status" value="1"/>
</dbReference>
<keyword evidence="2" id="KW-0812">Transmembrane</keyword>
<sequence length="248" mass="26629">MVQSRREPTISSSDFSAPLDDDTPNRNSNGRRTQKTPPPPPTPAKGGQGMAIFAFLIALVGVGAGGFAVWKIQALTQELTGADDRIAALEKRLTLSDDESSQSVTVLQANLKQAVKDIGTNESEIRKLWDTRNVNRKAIAQNDDGLKAAQAELEKSVASVQKALSDQYAGLAGSVKELEASSGSLERQVANLRTQLAELDGVAQKLAAVDQLSGRVRSNEEAIEAIDAYRLNINRQLVELQQKLSPGP</sequence>
<protein>
    <recommendedName>
        <fullName evidence="5">Chromosome partition protein Smc</fullName>
    </recommendedName>
</protein>
<name>A0AAV3TYZ8_9ALTE</name>
<keyword evidence="4" id="KW-1185">Reference proteome</keyword>
<gene>
    <name evidence="3" type="ORF">GCM10025791_09720</name>
</gene>
<evidence type="ECO:0000256" key="1">
    <source>
        <dbReference type="SAM" id="MobiDB-lite"/>
    </source>
</evidence>
<organism evidence="3 4">
    <name type="scientific">Halioxenophilus aromaticivorans</name>
    <dbReference type="NCBI Taxonomy" id="1306992"/>
    <lineage>
        <taxon>Bacteria</taxon>
        <taxon>Pseudomonadati</taxon>
        <taxon>Pseudomonadota</taxon>
        <taxon>Gammaproteobacteria</taxon>
        <taxon>Alteromonadales</taxon>
        <taxon>Alteromonadaceae</taxon>
        <taxon>Halioxenophilus</taxon>
    </lineage>
</organism>
<evidence type="ECO:0000313" key="4">
    <source>
        <dbReference type="Proteomes" id="UP001409585"/>
    </source>
</evidence>
<evidence type="ECO:0000313" key="3">
    <source>
        <dbReference type="EMBL" id="GAA4934756.1"/>
    </source>
</evidence>
<dbReference type="Proteomes" id="UP001409585">
    <property type="component" value="Unassembled WGS sequence"/>
</dbReference>
<dbReference type="RefSeq" id="WP_345417931.1">
    <property type="nucleotide sequence ID" value="NZ_AP031496.1"/>
</dbReference>
<dbReference type="EMBL" id="BAABLX010000007">
    <property type="protein sequence ID" value="GAA4934756.1"/>
    <property type="molecule type" value="Genomic_DNA"/>
</dbReference>
<feature type="transmembrane region" description="Helical" evidence="2">
    <location>
        <begin position="50"/>
        <end position="70"/>
    </location>
</feature>
<feature type="region of interest" description="Disordered" evidence="1">
    <location>
        <begin position="1"/>
        <end position="47"/>
    </location>
</feature>
<dbReference type="AlphaFoldDB" id="A0AAV3TYZ8"/>
<evidence type="ECO:0000256" key="2">
    <source>
        <dbReference type="SAM" id="Phobius"/>
    </source>
</evidence>
<reference evidence="4" key="1">
    <citation type="journal article" date="2019" name="Int. J. Syst. Evol. Microbiol.">
        <title>The Global Catalogue of Microorganisms (GCM) 10K type strain sequencing project: providing services to taxonomists for standard genome sequencing and annotation.</title>
        <authorList>
            <consortium name="The Broad Institute Genomics Platform"/>
            <consortium name="The Broad Institute Genome Sequencing Center for Infectious Disease"/>
            <person name="Wu L."/>
            <person name="Ma J."/>
        </authorList>
    </citation>
    <scope>NUCLEOTIDE SEQUENCE [LARGE SCALE GENOMIC DNA]</scope>
    <source>
        <strain evidence="4">JCM 19134</strain>
    </source>
</reference>
<keyword evidence="2" id="KW-0472">Membrane</keyword>
<comment type="caution">
    <text evidence="3">The sequence shown here is derived from an EMBL/GenBank/DDBJ whole genome shotgun (WGS) entry which is preliminary data.</text>
</comment>
<accession>A0AAV3TYZ8</accession>
<keyword evidence="2" id="KW-1133">Transmembrane helix</keyword>
<proteinExistence type="predicted"/>
<evidence type="ECO:0008006" key="5">
    <source>
        <dbReference type="Google" id="ProtNLM"/>
    </source>
</evidence>